<name>A0A9D4BXE3_DREPO</name>
<organism evidence="1 2">
    <name type="scientific">Dreissena polymorpha</name>
    <name type="common">Zebra mussel</name>
    <name type="synonym">Mytilus polymorpha</name>
    <dbReference type="NCBI Taxonomy" id="45954"/>
    <lineage>
        <taxon>Eukaryota</taxon>
        <taxon>Metazoa</taxon>
        <taxon>Spiralia</taxon>
        <taxon>Lophotrochozoa</taxon>
        <taxon>Mollusca</taxon>
        <taxon>Bivalvia</taxon>
        <taxon>Autobranchia</taxon>
        <taxon>Heteroconchia</taxon>
        <taxon>Euheterodonta</taxon>
        <taxon>Imparidentia</taxon>
        <taxon>Neoheterodontei</taxon>
        <taxon>Myida</taxon>
        <taxon>Dreissenoidea</taxon>
        <taxon>Dreissenidae</taxon>
        <taxon>Dreissena</taxon>
    </lineage>
</organism>
<reference evidence="1" key="1">
    <citation type="journal article" date="2019" name="bioRxiv">
        <title>The Genome of the Zebra Mussel, Dreissena polymorpha: A Resource for Invasive Species Research.</title>
        <authorList>
            <person name="McCartney M.A."/>
            <person name="Auch B."/>
            <person name="Kono T."/>
            <person name="Mallez S."/>
            <person name="Zhang Y."/>
            <person name="Obille A."/>
            <person name="Becker A."/>
            <person name="Abrahante J.E."/>
            <person name="Garbe J."/>
            <person name="Badalamenti J.P."/>
            <person name="Herman A."/>
            <person name="Mangelson H."/>
            <person name="Liachko I."/>
            <person name="Sullivan S."/>
            <person name="Sone E.D."/>
            <person name="Koren S."/>
            <person name="Silverstein K.A.T."/>
            <person name="Beckman K.B."/>
            <person name="Gohl D.M."/>
        </authorList>
    </citation>
    <scope>NUCLEOTIDE SEQUENCE</scope>
    <source>
        <strain evidence="1">Duluth1</strain>
        <tissue evidence="1">Whole animal</tissue>
    </source>
</reference>
<evidence type="ECO:0000313" key="2">
    <source>
        <dbReference type="Proteomes" id="UP000828390"/>
    </source>
</evidence>
<proteinExistence type="predicted"/>
<comment type="caution">
    <text evidence="1">The sequence shown here is derived from an EMBL/GenBank/DDBJ whole genome shotgun (WGS) entry which is preliminary data.</text>
</comment>
<dbReference type="Proteomes" id="UP000828390">
    <property type="component" value="Unassembled WGS sequence"/>
</dbReference>
<protein>
    <submittedName>
        <fullName evidence="1">Uncharacterized protein</fullName>
    </submittedName>
</protein>
<accession>A0A9D4BXE3</accession>
<dbReference type="EMBL" id="JAIWYP010000014">
    <property type="protein sequence ID" value="KAH3712008.1"/>
    <property type="molecule type" value="Genomic_DNA"/>
</dbReference>
<gene>
    <name evidence="1" type="ORF">DPMN_071685</name>
</gene>
<sequence>MEYYRLRDELVDEYADDVIEAELIELGIEAESEYEIGDDHDVMPVMSVYIEVLKCVP</sequence>
<keyword evidence="2" id="KW-1185">Reference proteome</keyword>
<reference evidence="1" key="2">
    <citation type="submission" date="2020-11" db="EMBL/GenBank/DDBJ databases">
        <authorList>
            <person name="McCartney M.A."/>
            <person name="Auch B."/>
            <person name="Kono T."/>
            <person name="Mallez S."/>
            <person name="Becker A."/>
            <person name="Gohl D.M."/>
            <person name="Silverstein K.A.T."/>
            <person name="Koren S."/>
            <person name="Bechman K.B."/>
            <person name="Herman A."/>
            <person name="Abrahante J.E."/>
            <person name="Garbe J."/>
        </authorList>
    </citation>
    <scope>NUCLEOTIDE SEQUENCE</scope>
    <source>
        <strain evidence="1">Duluth1</strain>
        <tissue evidence="1">Whole animal</tissue>
    </source>
</reference>
<dbReference type="AlphaFoldDB" id="A0A9D4BXE3"/>
<evidence type="ECO:0000313" key="1">
    <source>
        <dbReference type="EMBL" id="KAH3712008.1"/>
    </source>
</evidence>